<keyword evidence="2" id="KW-0238">DNA-binding</keyword>
<dbReference type="InterPro" id="IPR018490">
    <property type="entry name" value="cNMP-bd_dom_sf"/>
</dbReference>
<gene>
    <name evidence="5" type="ORF">SAMN02983003_0138</name>
</gene>
<proteinExistence type="predicted"/>
<dbReference type="GO" id="GO:0003677">
    <property type="term" value="F:DNA binding"/>
    <property type="evidence" value="ECO:0007669"/>
    <property type="project" value="UniProtKB-KW"/>
</dbReference>
<organism evidence="5 6">
    <name type="scientific">Devosia enhydra</name>
    <dbReference type="NCBI Taxonomy" id="665118"/>
    <lineage>
        <taxon>Bacteria</taxon>
        <taxon>Pseudomonadati</taxon>
        <taxon>Pseudomonadota</taxon>
        <taxon>Alphaproteobacteria</taxon>
        <taxon>Hyphomicrobiales</taxon>
        <taxon>Devosiaceae</taxon>
        <taxon>Devosia</taxon>
    </lineage>
</organism>
<keyword evidence="3" id="KW-0804">Transcription</keyword>
<dbReference type="PROSITE" id="PS51063">
    <property type="entry name" value="HTH_CRP_2"/>
    <property type="match status" value="1"/>
</dbReference>
<dbReference type="InterPro" id="IPR014710">
    <property type="entry name" value="RmlC-like_jellyroll"/>
</dbReference>
<reference evidence="5 6" key="1">
    <citation type="submission" date="2016-11" db="EMBL/GenBank/DDBJ databases">
        <authorList>
            <person name="Jaros S."/>
            <person name="Januszkiewicz K."/>
            <person name="Wedrychowicz H."/>
        </authorList>
    </citation>
    <scope>NUCLEOTIDE SEQUENCE [LARGE SCALE GENOMIC DNA]</scope>
    <source>
        <strain evidence="5 6">ATCC 23634</strain>
    </source>
</reference>
<keyword evidence="5" id="KW-0808">Transferase</keyword>
<evidence type="ECO:0000259" key="4">
    <source>
        <dbReference type="PROSITE" id="PS51063"/>
    </source>
</evidence>
<dbReference type="EMBL" id="FPKU01000001">
    <property type="protein sequence ID" value="SFZ80797.1"/>
    <property type="molecule type" value="Genomic_DNA"/>
</dbReference>
<name>A0A1K2HSF6_9HYPH</name>
<sequence length="233" mass="25889">MQTDILTSALGDELSDPALEMLRPAAVGFRELEGGEDLEDFSQDHLHLVCDGWVYQYATLSDGRWVITRLATRGEMITPPRTGDDDAFAVAAMGSASVLVIDRAALSRLYRDNSIRNMMLKRRRAEDDDNARWHVMCMAGTAIERMAFLFLNLAERARRAGIAQGWSFPFPATQAHLAALTGLSAVHTNRTLQVLRQKGLLNWDGRRVDILAEDRLRALGSFSTADENLITAV</sequence>
<dbReference type="STRING" id="665118.SAMN02983003_0138"/>
<protein>
    <submittedName>
        <fullName evidence="5">cAMP-binding domain of CRP or a regulatory subunit of cAMP-dependent protein kinases</fullName>
    </submittedName>
</protein>
<dbReference type="Gene3D" id="2.60.120.10">
    <property type="entry name" value="Jelly Rolls"/>
    <property type="match status" value="1"/>
</dbReference>
<evidence type="ECO:0000256" key="3">
    <source>
        <dbReference type="ARBA" id="ARBA00023163"/>
    </source>
</evidence>
<feature type="domain" description="HTH crp-type" evidence="4">
    <location>
        <begin position="140"/>
        <end position="214"/>
    </location>
</feature>
<dbReference type="RefSeq" id="WP_072338505.1">
    <property type="nucleotide sequence ID" value="NZ_FPKU01000001.1"/>
</dbReference>
<dbReference type="GO" id="GO:0006355">
    <property type="term" value="P:regulation of DNA-templated transcription"/>
    <property type="evidence" value="ECO:0007669"/>
    <property type="project" value="InterPro"/>
</dbReference>
<dbReference type="Pfam" id="PF13545">
    <property type="entry name" value="HTH_Crp_2"/>
    <property type="match status" value="1"/>
</dbReference>
<accession>A0A1K2HSF6</accession>
<dbReference type="InterPro" id="IPR036388">
    <property type="entry name" value="WH-like_DNA-bd_sf"/>
</dbReference>
<keyword evidence="1" id="KW-0805">Transcription regulation</keyword>
<evidence type="ECO:0000256" key="2">
    <source>
        <dbReference type="ARBA" id="ARBA00023125"/>
    </source>
</evidence>
<dbReference type="OrthoDB" id="6155297at2"/>
<dbReference type="InterPro" id="IPR036390">
    <property type="entry name" value="WH_DNA-bd_sf"/>
</dbReference>
<keyword evidence="5" id="KW-0418">Kinase</keyword>
<dbReference type="SUPFAM" id="SSF46785">
    <property type="entry name" value="Winged helix' DNA-binding domain"/>
    <property type="match status" value="1"/>
</dbReference>
<dbReference type="GO" id="GO:0016301">
    <property type="term" value="F:kinase activity"/>
    <property type="evidence" value="ECO:0007669"/>
    <property type="project" value="UniProtKB-KW"/>
</dbReference>
<dbReference type="InterPro" id="IPR012318">
    <property type="entry name" value="HTH_CRP"/>
</dbReference>
<dbReference type="Gene3D" id="1.10.10.10">
    <property type="entry name" value="Winged helix-like DNA-binding domain superfamily/Winged helix DNA-binding domain"/>
    <property type="match status" value="1"/>
</dbReference>
<dbReference type="Proteomes" id="UP000183447">
    <property type="component" value="Unassembled WGS sequence"/>
</dbReference>
<evidence type="ECO:0000256" key="1">
    <source>
        <dbReference type="ARBA" id="ARBA00023015"/>
    </source>
</evidence>
<evidence type="ECO:0000313" key="5">
    <source>
        <dbReference type="EMBL" id="SFZ80797.1"/>
    </source>
</evidence>
<evidence type="ECO:0000313" key="6">
    <source>
        <dbReference type="Proteomes" id="UP000183447"/>
    </source>
</evidence>
<dbReference type="AlphaFoldDB" id="A0A1K2HSF6"/>
<keyword evidence="6" id="KW-1185">Reference proteome</keyword>
<dbReference type="SUPFAM" id="SSF51206">
    <property type="entry name" value="cAMP-binding domain-like"/>
    <property type="match status" value="1"/>
</dbReference>